<feature type="domain" description="Glycosyl hydrolase family 95 catalytic" evidence="3">
    <location>
        <begin position="357"/>
        <end position="779"/>
    </location>
</feature>
<dbReference type="InterPro" id="IPR012341">
    <property type="entry name" value="6hp_glycosidase-like_sf"/>
</dbReference>
<feature type="domain" description="Glycosyl hydrolase family 95 N-terminal" evidence="1">
    <location>
        <begin position="87"/>
        <end position="328"/>
    </location>
</feature>
<organism evidence="4 5">
    <name type="scientific">Tritrichomonas musculus</name>
    <dbReference type="NCBI Taxonomy" id="1915356"/>
    <lineage>
        <taxon>Eukaryota</taxon>
        <taxon>Metamonada</taxon>
        <taxon>Parabasalia</taxon>
        <taxon>Tritrichomonadida</taxon>
        <taxon>Tritrichomonadidae</taxon>
        <taxon>Tritrichomonas</taxon>
    </lineage>
</organism>
<dbReference type="InterPro" id="IPR016518">
    <property type="entry name" value="Alpha-L-fucosidase"/>
</dbReference>
<dbReference type="InterPro" id="IPR027414">
    <property type="entry name" value="GH95_N_dom"/>
</dbReference>
<dbReference type="Gene3D" id="2.70.98.50">
    <property type="entry name" value="putative glycoside hydrolase family protein from bacillus halodurans"/>
    <property type="match status" value="1"/>
</dbReference>
<dbReference type="Pfam" id="PF21307">
    <property type="entry name" value="Glyco_hydro_95_C"/>
    <property type="match status" value="1"/>
</dbReference>
<name>A0ABR2JUT3_9EUKA</name>
<dbReference type="Gene3D" id="1.50.10.10">
    <property type="match status" value="1"/>
</dbReference>
<proteinExistence type="predicted"/>
<evidence type="ECO:0000313" key="4">
    <source>
        <dbReference type="EMBL" id="KAK8881630.1"/>
    </source>
</evidence>
<dbReference type="InterPro" id="IPR054363">
    <property type="entry name" value="GH95_cat"/>
</dbReference>
<dbReference type="Proteomes" id="UP001470230">
    <property type="component" value="Unassembled WGS sequence"/>
</dbReference>
<dbReference type="InterPro" id="IPR008928">
    <property type="entry name" value="6-hairpin_glycosidase_sf"/>
</dbReference>
<dbReference type="Pfam" id="PF14498">
    <property type="entry name" value="Glyco_hyd_65N_2"/>
    <property type="match status" value="1"/>
</dbReference>
<evidence type="ECO:0000259" key="1">
    <source>
        <dbReference type="Pfam" id="PF14498"/>
    </source>
</evidence>
<sequence length="892" mass="103135">MTKQIHFFMNFWLLFLSLLAILSFFLCGKLFLKKPNVHKKIELNLISKVQENHTLRLWYNKQSSKIPLKDISNSPFQFDLTKDNLIWQQNTLPIGNGFLGANIYGEITTERVSINEKTLWSGGPSQKRPKYKGGNLKTVGRDGLFIQEIQKLFKEGKNEEAREQCEKLLGDDDLEAFGSYLAFGELQFEFLREKKSRVFDYIRYLDLNTAMSYVEYKYADDKEEISTITREYFASYPDNVICIKFSTDSQSRKMKINGRFLSSNEAKTTIEKNQITIEGELNDNQMKFIGKMAVVAKNGFIQYKSDSILIEDTNEVVFFVSAKTDYKNIYPRYRSGETKEDLNKKVEQIIEKAVNKGYEKVKEDHLKDYQKIFNRVEINIGQQPSKLPTNELLNKYAEYYKNDFNKYGMNYTDMDNHLLPQFRYLEVLLFQYGRYLTIASSREGSLPSNLQGIWNDQTVNVPWMSDYHININLQMNYFPTFNTNMAVECGTPLLDFIESIQIPGRLTAGIYTGIYSHGEEKNGFMAHTRLNPFGYTAPGYNFYWGWSPTAILWILHNVFELFLYTNNVELLRTRIYPMLKEEANYFEHLFIKDEKNNRIITSPTFSPEHGPPTSGNTYEQTILWQHFTNTLIAAKILNVDKDQWKKWEKLLTSFKPIEIGLSGQIKEWYEETSLGSIGEKGHRHMSHLLGLFPFDLINSETPEWLEAAKISMNDRGDESTGWGMGQRINAWARAGDGNRAFKLIRDLLKNGIYSNLWDTHPPFQIDGNFAATSGIAEMLLQSKYNHIHVLPALPRCWGLKGSFKGLVAKGNIVVSCNWEYGRAYEIFIEPKFSCKLEVRSKGAEEATVFEKNSNKKVDFELLKNSKIVFNVTEGNVYLIQIEKACPVCGPDD</sequence>
<comment type="caution">
    <text evidence="4">The sequence shown here is derived from an EMBL/GenBank/DDBJ whole genome shotgun (WGS) entry which is preliminary data.</text>
</comment>
<dbReference type="InterPro" id="IPR049053">
    <property type="entry name" value="AFCA-like_C"/>
</dbReference>
<protein>
    <recommendedName>
        <fullName evidence="6">Glycosyl hydrolase family 95 N-terminal domain-containing protein</fullName>
    </recommendedName>
</protein>
<evidence type="ECO:0008006" key="6">
    <source>
        <dbReference type="Google" id="ProtNLM"/>
    </source>
</evidence>
<gene>
    <name evidence="4" type="ORF">M9Y10_004374</name>
</gene>
<dbReference type="Pfam" id="PF22124">
    <property type="entry name" value="Glyco_hydro_95_cat"/>
    <property type="match status" value="1"/>
</dbReference>
<evidence type="ECO:0000259" key="3">
    <source>
        <dbReference type="Pfam" id="PF22124"/>
    </source>
</evidence>
<dbReference type="PANTHER" id="PTHR31084">
    <property type="entry name" value="ALPHA-L-FUCOSIDASE 2"/>
    <property type="match status" value="1"/>
</dbReference>
<accession>A0ABR2JUT3</accession>
<dbReference type="PANTHER" id="PTHR31084:SF19">
    <property type="entry name" value="GLYCOSYL HYDROLASE FAMILY 95 N-TERMINAL DOMAIN-CONTAINING PROTEIN"/>
    <property type="match status" value="1"/>
</dbReference>
<dbReference type="SUPFAM" id="SSF48208">
    <property type="entry name" value="Six-hairpin glycosidases"/>
    <property type="match status" value="1"/>
</dbReference>
<feature type="domain" description="Alpha fucosidase A-like C-terminal" evidence="2">
    <location>
        <begin position="781"/>
        <end position="879"/>
    </location>
</feature>
<dbReference type="EMBL" id="JAPFFF010000010">
    <property type="protein sequence ID" value="KAK8881630.1"/>
    <property type="molecule type" value="Genomic_DNA"/>
</dbReference>
<reference evidence="4 5" key="1">
    <citation type="submission" date="2024-04" db="EMBL/GenBank/DDBJ databases">
        <title>Tritrichomonas musculus Genome.</title>
        <authorList>
            <person name="Alves-Ferreira E."/>
            <person name="Grigg M."/>
            <person name="Lorenzi H."/>
            <person name="Galac M."/>
        </authorList>
    </citation>
    <scope>NUCLEOTIDE SEQUENCE [LARGE SCALE GENOMIC DNA]</scope>
    <source>
        <strain evidence="4 5">EAF2021</strain>
    </source>
</reference>
<evidence type="ECO:0000259" key="2">
    <source>
        <dbReference type="Pfam" id="PF21307"/>
    </source>
</evidence>
<keyword evidence="5" id="KW-1185">Reference proteome</keyword>
<dbReference type="PIRSF" id="PIRSF007663">
    <property type="entry name" value="UCP007663"/>
    <property type="match status" value="1"/>
</dbReference>
<evidence type="ECO:0000313" key="5">
    <source>
        <dbReference type="Proteomes" id="UP001470230"/>
    </source>
</evidence>